<keyword evidence="5" id="KW-1185">Reference proteome</keyword>
<name>A0A1G7QAP9_9PSEU</name>
<accession>A0A1G7QAP9</accession>
<dbReference type="Pfam" id="PF03995">
    <property type="entry name" value="Inhibitor_I36"/>
    <property type="match status" value="2"/>
</dbReference>
<keyword evidence="2" id="KW-0732">Signal</keyword>
<evidence type="ECO:0000313" key="5">
    <source>
        <dbReference type="Proteomes" id="UP000199623"/>
    </source>
</evidence>
<evidence type="ECO:0000259" key="3">
    <source>
        <dbReference type="Pfam" id="PF26571"/>
    </source>
</evidence>
<organism evidence="4 5">
    <name type="scientific">Lentzea fradiae</name>
    <dbReference type="NCBI Taxonomy" id="200378"/>
    <lineage>
        <taxon>Bacteria</taxon>
        <taxon>Bacillati</taxon>
        <taxon>Actinomycetota</taxon>
        <taxon>Actinomycetes</taxon>
        <taxon>Pseudonocardiales</taxon>
        <taxon>Pseudonocardiaceae</taxon>
        <taxon>Lentzea</taxon>
    </lineage>
</organism>
<evidence type="ECO:0000256" key="2">
    <source>
        <dbReference type="SAM" id="SignalP"/>
    </source>
</evidence>
<feature type="domain" description="ARB-07466-like C-terminal" evidence="3">
    <location>
        <begin position="280"/>
        <end position="390"/>
    </location>
</feature>
<dbReference type="Proteomes" id="UP000199623">
    <property type="component" value="Unassembled WGS sequence"/>
</dbReference>
<dbReference type="AlphaFoldDB" id="A0A1G7QAP9"/>
<proteinExistence type="predicted"/>
<sequence length="403" mass="42604">MLRRVAFAALAGALLSVVFTASPASAATARNGVCESGEFCLYYNSDQQGSVSDFDTSISDYGDSQPSCYEFKGSGNGKGVCVKNNAAAVWNRMSRPVTVFYNSGYAGTSQTIAAGGKANLKSGLKNENAAHRIGSPAAARDGVCNDDEFCLYYNSDQAGSVSDFNTSVSNYGDSQPSCYEFKGSGNGQGVCVKNNAASVWNRTDKPVTVYYNSGYGGTNQTFAAGAKGNLKSGLKNENAAHRIGDSGGGGGSDPDPGDPGPYPTPPENTQPSQAVRAPEASARTKFVRTQIAELTGEKHCYVGDFRPGESATSNHNTGNALDCTISNAIGQYPNSAQEAQGWKLANWLKKHAVRLDVRYVIWDGKIWSVARSSEGWRNYTAGSGVTGGHYDHVHVSMQNPYGD</sequence>
<dbReference type="Pfam" id="PF26571">
    <property type="entry name" value="VldE"/>
    <property type="match status" value="1"/>
</dbReference>
<gene>
    <name evidence="4" type="ORF">SAMN05216553_104362</name>
</gene>
<evidence type="ECO:0000313" key="4">
    <source>
        <dbReference type="EMBL" id="SDF95667.1"/>
    </source>
</evidence>
<evidence type="ECO:0000256" key="1">
    <source>
        <dbReference type="SAM" id="MobiDB-lite"/>
    </source>
</evidence>
<reference evidence="5" key="1">
    <citation type="submission" date="2016-10" db="EMBL/GenBank/DDBJ databases">
        <authorList>
            <person name="Varghese N."/>
            <person name="Submissions S."/>
        </authorList>
    </citation>
    <scope>NUCLEOTIDE SEQUENCE [LARGE SCALE GENOMIC DNA]</scope>
    <source>
        <strain evidence="5">CGMCC 4.3506</strain>
    </source>
</reference>
<dbReference type="STRING" id="200378.SAMN05216553_104362"/>
<dbReference type="EMBL" id="FNCC01000004">
    <property type="protein sequence ID" value="SDF95667.1"/>
    <property type="molecule type" value="Genomic_DNA"/>
</dbReference>
<dbReference type="InterPro" id="IPR058593">
    <property type="entry name" value="ARB_07466-like_C"/>
</dbReference>
<protein>
    <submittedName>
        <fullName evidence="4">Peptidase inhibitor family I36</fullName>
    </submittedName>
</protein>
<feature type="region of interest" description="Disordered" evidence="1">
    <location>
        <begin position="239"/>
        <end position="282"/>
    </location>
</feature>
<feature type="signal peptide" evidence="2">
    <location>
        <begin position="1"/>
        <end position="26"/>
    </location>
</feature>
<feature type="compositionally biased region" description="Pro residues" evidence="1">
    <location>
        <begin position="257"/>
        <end position="268"/>
    </location>
</feature>
<feature type="chain" id="PRO_5011460904" evidence="2">
    <location>
        <begin position="27"/>
        <end position="403"/>
    </location>
</feature>
<dbReference type="OrthoDB" id="2677885at2"/>